<dbReference type="InterPro" id="IPR003358">
    <property type="entry name" value="tRNA_(Gua-N-7)_MeTrfase_Trmb"/>
</dbReference>
<evidence type="ECO:0000256" key="2">
    <source>
        <dbReference type="ARBA" id="ARBA00003015"/>
    </source>
</evidence>
<evidence type="ECO:0000313" key="9">
    <source>
        <dbReference type="Proteomes" id="UP000249799"/>
    </source>
</evidence>
<dbReference type="PROSITE" id="PS51625">
    <property type="entry name" value="SAM_MT_TRMB"/>
    <property type="match status" value="1"/>
</dbReference>
<dbReference type="Pfam" id="PF02390">
    <property type="entry name" value="Methyltransf_4"/>
    <property type="match status" value="1"/>
</dbReference>
<dbReference type="InterPro" id="IPR029063">
    <property type="entry name" value="SAM-dependent_MTases_sf"/>
</dbReference>
<dbReference type="SUPFAM" id="SSF53335">
    <property type="entry name" value="S-adenosyl-L-methionine-dependent methyltransferases"/>
    <property type="match status" value="1"/>
</dbReference>
<keyword evidence="9" id="KW-1185">Reference proteome</keyword>
<evidence type="ECO:0000256" key="5">
    <source>
        <dbReference type="ARBA" id="ARBA00022691"/>
    </source>
</evidence>
<organism evidence="8 9">
    <name type="scientific">Bradymonas sediminis</name>
    <dbReference type="NCBI Taxonomy" id="1548548"/>
    <lineage>
        <taxon>Bacteria</taxon>
        <taxon>Deltaproteobacteria</taxon>
        <taxon>Bradymonadales</taxon>
        <taxon>Bradymonadaceae</taxon>
        <taxon>Bradymonas</taxon>
    </lineage>
</organism>
<evidence type="ECO:0000256" key="1">
    <source>
        <dbReference type="ARBA" id="ARBA00000142"/>
    </source>
</evidence>
<dbReference type="PANTHER" id="PTHR23417">
    <property type="entry name" value="3-DEOXY-D-MANNO-OCTULOSONIC-ACID TRANSFERASE/TRNA GUANINE-N 7 - -METHYLTRANSFERASE"/>
    <property type="match status" value="1"/>
</dbReference>
<evidence type="ECO:0000256" key="3">
    <source>
        <dbReference type="ARBA" id="ARBA00022603"/>
    </source>
</evidence>
<feature type="binding site" evidence="7">
    <location>
        <position position="39"/>
    </location>
    <ligand>
        <name>S-adenosyl-L-methionine</name>
        <dbReference type="ChEBI" id="CHEBI:59789"/>
    </ligand>
</feature>
<dbReference type="GO" id="GO:0008176">
    <property type="term" value="F:tRNA (guanine(46)-N7)-methyltransferase activity"/>
    <property type="evidence" value="ECO:0007669"/>
    <property type="project" value="UniProtKB-UniRule"/>
</dbReference>
<dbReference type="EC" id="2.1.1.33" evidence="7"/>
<keyword evidence="3 7" id="KW-0489">Methyltransferase</keyword>
<dbReference type="Proteomes" id="UP000249799">
    <property type="component" value="Chromosome"/>
</dbReference>
<keyword evidence="4 7" id="KW-0808">Transferase</keyword>
<dbReference type="HAMAP" id="MF_01057">
    <property type="entry name" value="tRNA_methyltr_TrmB"/>
    <property type="match status" value="1"/>
</dbReference>
<dbReference type="InterPro" id="IPR055361">
    <property type="entry name" value="tRNA_methyltr_TrmB_bact"/>
</dbReference>
<dbReference type="Gene3D" id="3.40.50.150">
    <property type="entry name" value="Vaccinia Virus protein VP39"/>
    <property type="match status" value="1"/>
</dbReference>
<dbReference type="OrthoDB" id="9802090at2"/>
<feature type="binding site" evidence="7">
    <location>
        <position position="113"/>
    </location>
    <ligand>
        <name>S-adenosyl-L-methionine</name>
        <dbReference type="ChEBI" id="CHEBI:59789"/>
    </ligand>
</feature>
<evidence type="ECO:0000313" key="8">
    <source>
        <dbReference type="EMBL" id="AWV89372.1"/>
    </source>
</evidence>
<evidence type="ECO:0000256" key="6">
    <source>
        <dbReference type="ARBA" id="ARBA00022694"/>
    </source>
</evidence>
<feature type="binding site" evidence="7">
    <location>
        <position position="117"/>
    </location>
    <ligand>
        <name>substrate</name>
    </ligand>
</feature>
<sequence length="204" mass="23853">MANLDFRFDDITEKFQAEELERIRAFGRSKTLPDLVSLEIGTNRGRFLSEVAQQFPDRYFLGAEWTALAKNARSRLKRDGVENADVLAADANNLLPILIDDGQLRELFLLFPDPWWKMKHRKRRVIQPEFLDLIAQKMPSGGNIWIRTDVGTFADDMRETLAAHPEFEPLDVFDYPLEHFPRSTRERHVIRGGIPIHTIYYKRR</sequence>
<comment type="similarity">
    <text evidence="7">Belongs to the class I-like SAM-binding methyltransferase superfamily. TrmB family.</text>
</comment>
<dbReference type="UniPathway" id="UPA00989"/>
<comment type="caution">
    <text evidence="7">Lacks conserved residue(s) required for the propagation of feature annotation.</text>
</comment>
<feature type="binding site" evidence="7">
    <location>
        <position position="64"/>
    </location>
    <ligand>
        <name>S-adenosyl-L-methionine</name>
        <dbReference type="ChEBI" id="CHEBI:59789"/>
    </ligand>
</feature>
<dbReference type="EMBL" id="CP030032">
    <property type="protein sequence ID" value="AWV89372.1"/>
    <property type="molecule type" value="Genomic_DNA"/>
</dbReference>
<proteinExistence type="inferred from homology"/>
<feature type="binding site" evidence="7">
    <location>
        <position position="149"/>
    </location>
    <ligand>
        <name>substrate</name>
    </ligand>
</feature>
<keyword evidence="6 7" id="KW-0819">tRNA processing</keyword>
<dbReference type="GO" id="GO:0043527">
    <property type="term" value="C:tRNA methyltransferase complex"/>
    <property type="evidence" value="ECO:0007669"/>
    <property type="project" value="TreeGrafter"/>
</dbReference>
<dbReference type="RefSeq" id="WP_111333835.1">
    <property type="nucleotide sequence ID" value="NZ_CP030032.1"/>
</dbReference>
<dbReference type="PANTHER" id="PTHR23417:SF21">
    <property type="entry name" value="TRNA (GUANINE-N(7)-)-METHYLTRANSFERASE"/>
    <property type="match status" value="1"/>
</dbReference>
<reference evidence="8 9" key="1">
    <citation type="submission" date="2018-06" db="EMBL/GenBank/DDBJ databases">
        <title>Lujinxingia sediminis gen. nov. sp. nov., a new facultative anaerobic member of the class Deltaproteobacteria, and proposal of Lujinxingaceae fam. nov.</title>
        <authorList>
            <person name="Guo L.-Y."/>
            <person name="Li C.-M."/>
            <person name="Wang S."/>
            <person name="Du Z.-J."/>
        </authorList>
    </citation>
    <scope>NUCLEOTIDE SEQUENCE [LARGE SCALE GENOMIC DNA]</scope>
    <source>
        <strain evidence="8 9">FA350</strain>
    </source>
</reference>
<comment type="pathway">
    <text evidence="7">tRNA modification; N(7)-methylguanine-tRNA biosynthesis.</text>
</comment>
<dbReference type="NCBIfam" id="TIGR00091">
    <property type="entry name" value="tRNA (guanosine(46)-N7)-methyltransferase TrmB"/>
    <property type="match status" value="1"/>
</dbReference>
<gene>
    <name evidence="7 8" type="primary">trmB</name>
    <name evidence="8" type="ORF">DN745_08495</name>
</gene>
<feature type="binding site" evidence="7">
    <location>
        <position position="90"/>
    </location>
    <ligand>
        <name>S-adenosyl-L-methionine</name>
        <dbReference type="ChEBI" id="CHEBI:59789"/>
    </ligand>
</feature>
<dbReference type="KEGG" id="bsed:DN745_08495"/>
<name>A0A2Z4FK93_9DELT</name>
<evidence type="ECO:0000256" key="4">
    <source>
        <dbReference type="ARBA" id="ARBA00022679"/>
    </source>
</evidence>
<comment type="function">
    <text evidence="2 7">Catalyzes the formation of N(7)-methylguanine at position 46 (m7G46) in tRNA.</text>
</comment>
<evidence type="ECO:0000256" key="7">
    <source>
        <dbReference type="HAMAP-Rule" id="MF_01057"/>
    </source>
</evidence>
<protein>
    <recommendedName>
        <fullName evidence="7">tRNA (guanine-N(7)-)-methyltransferase</fullName>
        <ecNumber evidence="7">2.1.1.33</ecNumber>
    </recommendedName>
    <alternativeName>
        <fullName evidence="7">tRNA (guanine(46)-N(7))-methyltransferase</fullName>
    </alternativeName>
    <alternativeName>
        <fullName evidence="7">tRNA(m7G46)-methyltransferase</fullName>
    </alternativeName>
</protein>
<accession>A0A2Z4FK93</accession>
<dbReference type="AlphaFoldDB" id="A0A2Z4FK93"/>
<comment type="catalytic activity">
    <reaction evidence="1 7">
        <text>guanosine(46) in tRNA + S-adenosyl-L-methionine = N(7)-methylguanosine(46) in tRNA + S-adenosyl-L-homocysteine</text>
        <dbReference type="Rhea" id="RHEA:42708"/>
        <dbReference type="Rhea" id="RHEA-COMP:10188"/>
        <dbReference type="Rhea" id="RHEA-COMP:10189"/>
        <dbReference type="ChEBI" id="CHEBI:57856"/>
        <dbReference type="ChEBI" id="CHEBI:59789"/>
        <dbReference type="ChEBI" id="CHEBI:74269"/>
        <dbReference type="ChEBI" id="CHEBI:74480"/>
        <dbReference type="EC" id="2.1.1.33"/>
    </reaction>
</comment>
<keyword evidence="5 7" id="KW-0949">S-adenosyl-L-methionine</keyword>